<evidence type="ECO:0000256" key="1">
    <source>
        <dbReference type="SAM" id="MobiDB-lite"/>
    </source>
</evidence>
<feature type="transmembrane region" description="Helical" evidence="2">
    <location>
        <begin position="12"/>
        <end position="29"/>
    </location>
</feature>
<dbReference type="Proteomes" id="UP000095281">
    <property type="component" value="Unplaced"/>
</dbReference>
<feature type="transmembrane region" description="Helical" evidence="2">
    <location>
        <begin position="41"/>
        <end position="61"/>
    </location>
</feature>
<keyword evidence="3" id="KW-1185">Reference proteome</keyword>
<organism evidence="3 4">
    <name type="scientific">Meloidogyne hapla</name>
    <name type="common">Root-knot nematode worm</name>
    <dbReference type="NCBI Taxonomy" id="6305"/>
    <lineage>
        <taxon>Eukaryota</taxon>
        <taxon>Metazoa</taxon>
        <taxon>Ecdysozoa</taxon>
        <taxon>Nematoda</taxon>
        <taxon>Chromadorea</taxon>
        <taxon>Rhabditida</taxon>
        <taxon>Tylenchina</taxon>
        <taxon>Tylenchomorpha</taxon>
        <taxon>Tylenchoidea</taxon>
        <taxon>Meloidogynidae</taxon>
        <taxon>Meloidogyninae</taxon>
        <taxon>Meloidogyne</taxon>
    </lineage>
</organism>
<feature type="region of interest" description="Disordered" evidence="1">
    <location>
        <begin position="69"/>
        <end position="90"/>
    </location>
</feature>
<proteinExistence type="predicted"/>
<accession>A0A1I8BBC2</accession>
<keyword evidence="2" id="KW-0812">Transmembrane</keyword>
<name>A0A1I8BBC2_MELHA</name>
<reference evidence="4" key="1">
    <citation type="submission" date="2016-11" db="UniProtKB">
        <authorList>
            <consortium name="WormBaseParasite"/>
        </authorList>
    </citation>
    <scope>IDENTIFICATION</scope>
</reference>
<keyword evidence="2" id="KW-1133">Transmembrane helix</keyword>
<keyword evidence="2" id="KW-0472">Membrane</keyword>
<evidence type="ECO:0000256" key="2">
    <source>
        <dbReference type="SAM" id="Phobius"/>
    </source>
</evidence>
<dbReference type="WBParaSite" id="MhA1_Contig1764.frz3.gene1">
    <property type="protein sequence ID" value="MhA1_Contig1764.frz3.gene1"/>
    <property type="gene ID" value="MhA1_Contig1764.frz3.gene1"/>
</dbReference>
<protein>
    <submittedName>
        <fullName evidence="4">DUF3955 domain-containing protein</fullName>
    </submittedName>
</protein>
<evidence type="ECO:0000313" key="3">
    <source>
        <dbReference type="Proteomes" id="UP000095281"/>
    </source>
</evidence>
<dbReference type="AlphaFoldDB" id="A0A1I8BBC2"/>
<sequence length="90" mass="10198">MCSDSVSLSIGYLFRLMCLMFFVFGFVKATEPTCSQTLLPLYIGLGFLNVCLIGGIIFLSFKIFSSKGNKKEENKKEDKKENEEPKKVKE</sequence>
<evidence type="ECO:0000313" key="4">
    <source>
        <dbReference type="WBParaSite" id="MhA1_Contig1764.frz3.gene1"/>
    </source>
</evidence>